<proteinExistence type="predicted"/>
<reference evidence="1" key="1">
    <citation type="submission" date="2020-06" db="EMBL/GenBank/DDBJ databases">
        <title>WGS assembly of Ceratodon purpureus strain R40.</title>
        <authorList>
            <person name="Carey S.B."/>
            <person name="Jenkins J."/>
            <person name="Shu S."/>
            <person name="Lovell J.T."/>
            <person name="Sreedasyam A."/>
            <person name="Maumus F."/>
            <person name="Tiley G.P."/>
            <person name="Fernandez-Pozo N."/>
            <person name="Barry K."/>
            <person name="Chen C."/>
            <person name="Wang M."/>
            <person name="Lipzen A."/>
            <person name="Daum C."/>
            <person name="Saski C.A."/>
            <person name="Payton A.C."/>
            <person name="Mcbreen J.C."/>
            <person name="Conrad R.E."/>
            <person name="Kollar L.M."/>
            <person name="Olsson S."/>
            <person name="Huttunen S."/>
            <person name="Landis J.B."/>
            <person name="Wickett N.J."/>
            <person name="Johnson M.G."/>
            <person name="Rensing S.A."/>
            <person name="Grimwood J."/>
            <person name="Schmutz J."/>
            <person name="Mcdaniel S.F."/>
        </authorList>
    </citation>
    <scope>NUCLEOTIDE SEQUENCE</scope>
    <source>
        <strain evidence="1">R40</strain>
    </source>
</reference>
<accession>A0A8T0IZ51</accession>
<dbReference type="Proteomes" id="UP000822688">
    <property type="component" value="Chromosome 2"/>
</dbReference>
<gene>
    <name evidence="1" type="ORF">KC19_2G283800</name>
</gene>
<name>A0A8T0IZ51_CERPU</name>
<dbReference type="EMBL" id="CM026422">
    <property type="protein sequence ID" value="KAG0588994.1"/>
    <property type="molecule type" value="Genomic_DNA"/>
</dbReference>
<dbReference type="AlphaFoldDB" id="A0A8T0IZ51"/>
<evidence type="ECO:0000313" key="1">
    <source>
        <dbReference type="EMBL" id="KAG0588994.1"/>
    </source>
</evidence>
<keyword evidence="2" id="KW-1185">Reference proteome</keyword>
<evidence type="ECO:0000313" key="2">
    <source>
        <dbReference type="Proteomes" id="UP000822688"/>
    </source>
</evidence>
<comment type="caution">
    <text evidence="1">The sequence shown here is derived from an EMBL/GenBank/DDBJ whole genome shotgun (WGS) entry which is preliminary data.</text>
</comment>
<organism evidence="1 2">
    <name type="scientific">Ceratodon purpureus</name>
    <name type="common">Fire moss</name>
    <name type="synonym">Dicranum purpureum</name>
    <dbReference type="NCBI Taxonomy" id="3225"/>
    <lineage>
        <taxon>Eukaryota</taxon>
        <taxon>Viridiplantae</taxon>
        <taxon>Streptophyta</taxon>
        <taxon>Embryophyta</taxon>
        <taxon>Bryophyta</taxon>
        <taxon>Bryophytina</taxon>
        <taxon>Bryopsida</taxon>
        <taxon>Dicranidae</taxon>
        <taxon>Pseudoditrichales</taxon>
        <taxon>Ditrichaceae</taxon>
        <taxon>Ceratodon</taxon>
    </lineage>
</organism>
<sequence>MCAWKTLFVGDAKRKIVPSLLYLGLRCCLSNPESRPSMRVVKQVFLQLQGKISGNMMVMLNLLPPLPSTMLVYGSAPQVPNLTFKVTSNLSLRDGGVFFILRSDTMSVLRRRFQSG</sequence>
<protein>
    <submittedName>
        <fullName evidence="1">Uncharacterized protein</fullName>
    </submittedName>
</protein>